<dbReference type="Proteomes" id="UP000182894">
    <property type="component" value="Unassembled WGS sequence"/>
</dbReference>
<dbReference type="EMBL" id="FNCO01000021">
    <property type="protein sequence ID" value="SDJ09282.1"/>
    <property type="molecule type" value="Genomic_DNA"/>
</dbReference>
<evidence type="ECO:0000313" key="1">
    <source>
        <dbReference type="EMBL" id="SDJ09282.1"/>
    </source>
</evidence>
<dbReference type="AlphaFoldDB" id="A0A1G8QX14"/>
<dbReference type="OrthoDB" id="6903467at2"/>
<protein>
    <submittedName>
        <fullName evidence="1">Uncharacterized protein</fullName>
    </submittedName>
</protein>
<accession>A0A1G8QX14</accession>
<sequence length="157" mass="16435">MNKSLFEVGGGYEIVAPPLLEVAGQPSHQLGRFFTVLSVHDEGIVVYDGSYASGFSSLFLSNEIVAGLESKRITHSEDEPTAALVGAIESALNAAIEHRVMVAEHGGEEKGIHASHRFFAQYLSGQIKGLAAKGLASPGLAVTMIDLATGVGVDQEA</sequence>
<gene>
    <name evidence="1" type="ORF">SAMN05216605_12193</name>
</gene>
<keyword evidence="2" id="KW-1185">Reference proteome</keyword>
<name>A0A1G8QX14_9PSED</name>
<evidence type="ECO:0000313" key="2">
    <source>
        <dbReference type="Proteomes" id="UP000182894"/>
    </source>
</evidence>
<organism evidence="1 2">
    <name type="scientific">Pseudomonas abietaniphila</name>
    <dbReference type="NCBI Taxonomy" id="89065"/>
    <lineage>
        <taxon>Bacteria</taxon>
        <taxon>Pseudomonadati</taxon>
        <taxon>Pseudomonadota</taxon>
        <taxon>Gammaproteobacteria</taxon>
        <taxon>Pseudomonadales</taxon>
        <taxon>Pseudomonadaceae</taxon>
        <taxon>Pseudomonas</taxon>
    </lineage>
</organism>
<proteinExistence type="predicted"/>
<reference evidence="2" key="1">
    <citation type="submission" date="2016-10" db="EMBL/GenBank/DDBJ databases">
        <authorList>
            <person name="Varghese N."/>
            <person name="Submissions S."/>
        </authorList>
    </citation>
    <scope>NUCLEOTIDE SEQUENCE [LARGE SCALE GENOMIC DNA]</scope>
    <source>
        <strain evidence="2">ATCC 700689</strain>
    </source>
</reference>
<dbReference type="RefSeq" id="WP_074758238.1">
    <property type="nucleotide sequence ID" value="NZ_FNCO01000021.1"/>
</dbReference>